<evidence type="ECO:0000313" key="1">
    <source>
        <dbReference type="EMBL" id="MPC14880.1"/>
    </source>
</evidence>
<reference evidence="1 2" key="1">
    <citation type="submission" date="2019-05" db="EMBL/GenBank/DDBJ databases">
        <title>Another draft genome of Portunus trituberculatus and its Hox gene families provides insights of decapod evolution.</title>
        <authorList>
            <person name="Jeong J.-H."/>
            <person name="Song I."/>
            <person name="Kim S."/>
            <person name="Choi T."/>
            <person name="Kim D."/>
            <person name="Ryu S."/>
            <person name="Kim W."/>
        </authorList>
    </citation>
    <scope>NUCLEOTIDE SEQUENCE [LARGE SCALE GENOMIC DNA]</scope>
    <source>
        <tissue evidence="1">Muscle</tissue>
    </source>
</reference>
<dbReference type="Proteomes" id="UP000324222">
    <property type="component" value="Unassembled WGS sequence"/>
</dbReference>
<dbReference type="AlphaFoldDB" id="A0A5B7CZK4"/>
<gene>
    <name evidence="1" type="ORF">E2C01_007656</name>
</gene>
<keyword evidence="2" id="KW-1185">Reference proteome</keyword>
<dbReference type="EMBL" id="VSRR010000386">
    <property type="protein sequence ID" value="MPC14880.1"/>
    <property type="molecule type" value="Genomic_DNA"/>
</dbReference>
<sequence>MTALGLGVLPSPMSVGFLNVKLGALSKVSLVECTSTTSGMENLNPSAYLVNVVLLGFGVNSKVVEALLLVDTPKLNTSCGGFDDVTDAGGCEDGMNFVVDSAAALENSVKSLLEGGAEGLVGGRCLWKAAV</sequence>
<proteinExistence type="predicted"/>
<comment type="caution">
    <text evidence="1">The sequence shown here is derived from an EMBL/GenBank/DDBJ whole genome shotgun (WGS) entry which is preliminary data.</text>
</comment>
<organism evidence="1 2">
    <name type="scientific">Portunus trituberculatus</name>
    <name type="common">Swimming crab</name>
    <name type="synonym">Neptunus trituberculatus</name>
    <dbReference type="NCBI Taxonomy" id="210409"/>
    <lineage>
        <taxon>Eukaryota</taxon>
        <taxon>Metazoa</taxon>
        <taxon>Ecdysozoa</taxon>
        <taxon>Arthropoda</taxon>
        <taxon>Crustacea</taxon>
        <taxon>Multicrustacea</taxon>
        <taxon>Malacostraca</taxon>
        <taxon>Eumalacostraca</taxon>
        <taxon>Eucarida</taxon>
        <taxon>Decapoda</taxon>
        <taxon>Pleocyemata</taxon>
        <taxon>Brachyura</taxon>
        <taxon>Eubrachyura</taxon>
        <taxon>Portunoidea</taxon>
        <taxon>Portunidae</taxon>
        <taxon>Portuninae</taxon>
        <taxon>Portunus</taxon>
    </lineage>
</organism>
<accession>A0A5B7CZK4</accession>
<name>A0A5B7CZK4_PORTR</name>
<protein>
    <submittedName>
        <fullName evidence="1">Uncharacterized protein</fullName>
    </submittedName>
</protein>
<evidence type="ECO:0000313" key="2">
    <source>
        <dbReference type="Proteomes" id="UP000324222"/>
    </source>
</evidence>